<organism evidence="2 3">
    <name type="scientific">Miscanthus lutarioriparius</name>
    <dbReference type="NCBI Taxonomy" id="422564"/>
    <lineage>
        <taxon>Eukaryota</taxon>
        <taxon>Viridiplantae</taxon>
        <taxon>Streptophyta</taxon>
        <taxon>Embryophyta</taxon>
        <taxon>Tracheophyta</taxon>
        <taxon>Spermatophyta</taxon>
        <taxon>Magnoliopsida</taxon>
        <taxon>Liliopsida</taxon>
        <taxon>Poales</taxon>
        <taxon>Poaceae</taxon>
        <taxon>PACMAD clade</taxon>
        <taxon>Panicoideae</taxon>
        <taxon>Andropogonodae</taxon>
        <taxon>Andropogoneae</taxon>
        <taxon>Saccharinae</taxon>
        <taxon>Miscanthus</taxon>
    </lineage>
</organism>
<dbReference type="EMBL" id="CAJGYO010000013">
    <property type="protein sequence ID" value="CAD6265647.1"/>
    <property type="molecule type" value="Genomic_DNA"/>
</dbReference>
<keyword evidence="3" id="KW-1185">Reference proteome</keyword>
<evidence type="ECO:0000313" key="3">
    <source>
        <dbReference type="Proteomes" id="UP000604825"/>
    </source>
</evidence>
<protein>
    <submittedName>
        <fullName evidence="2">Uncharacterized protein</fullName>
    </submittedName>
</protein>
<evidence type="ECO:0000256" key="1">
    <source>
        <dbReference type="SAM" id="MobiDB-lite"/>
    </source>
</evidence>
<dbReference type="AlphaFoldDB" id="A0A811R6E5"/>
<evidence type="ECO:0000313" key="2">
    <source>
        <dbReference type="EMBL" id="CAD6265647.1"/>
    </source>
</evidence>
<reference evidence="2" key="1">
    <citation type="submission" date="2020-10" db="EMBL/GenBank/DDBJ databases">
        <authorList>
            <person name="Han B."/>
            <person name="Lu T."/>
            <person name="Zhao Q."/>
            <person name="Huang X."/>
            <person name="Zhao Y."/>
        </authorList>
    </citation>
    <scope>NUCLEOTIDE SEQUENCE</scope>
</reference>
<dbReference type="Proteomes" id="UP000604825">
    <property type="component" value="Unassembled WGS sequence"/>
</dbReference>
<comment type="caution">
    <text evidence="2">The sequence shown here is derived from an EMBL/GenBank/DDBJ whole genome shotgun (WGS) entry which is preliminary data.</text>
</comment>
<proteinExistence type="predicted"/>
<name>A0A811R6E5_9POAL</name>
<feature type="region of interest" description="Disordered" evidence="1">
    <location>
        <begin position="76"/>
        <end position="95"/>
    </location>
</feature>
<sequence>MTTDDRQMVTRSELVVVHGLEAPIALPNGGEVVELAVLPDGRRDRLIGELRAVRLAVLANGTMDVVALPVAQVRRKRQRRPGRQREDDAPGVPPRRCGGVVIATVVSSVEHGEEAIGVVGVAERMQAHRAEVGVGVLARKCAVDGVGLVVVIVDVAGGVVQSEAILVDGVDRGRQGGERQQSGDGPREEGDGDEQGQGQRLLLGCCCDAARCRRDAVDGNRSLVDGRSAEEDRPVAESWLGEGGTGGARRPHEPAWPPGGEGLARGRAGPAVRATQR</sequence>
<feature type="region of interest" description="Disordered" evidence="1">
    <location>
        <begin position="171"/>
        <end position="196"/>
    </location>
</feature>
<feature type="region of interest" description="Disordered" evidence="1">
    <location>
        <begin position="225"/>
        <end position="277"/>
    </location>
</feature>
<gene>
    <name evidence="2" type="ORF">NCGR_LOCUS48952</name>
</gene>
<accession>A0A811R6E5</accession>